<dbReference type="PROSITE" id="PS50835">
    <property type="entry name" value="IG_LIKE"/>
    <property type="match status" value="2"/>
</dbReference>
<organism evidence="9 10">
    <name type="scientific">Hucho hucho</name>
    <name type="common">huchen</name>
    <dbReference type="NCBI Taxonomy" id="62062"/>
    <lineage>
        <taxon>Eukaryota</taxon>
        <taxon>Metazoa</taxon>
        <taxon>Chordata</taxon>
        <taxon>Craniata</taxon>
        <taxon>Vertebrata</taxon>
        <taxon>Euteleostomi</taxon>
        <taxon>Actinopterygii</taxon>
        <taxon>Neopterygii</taxon>
        <taxon>Teleostei</taxon>
        <taxon>Protacanthopterygii</taxon>
        <taxon>Salmoniformes</taxon>
        <taxon>Salmonidae</taxon>
        <taxon>Salmoninae</taxon>
        <taxon>Hucho</taxon>
    </lineage>
</organism>
<feature type="chain" id="PRO_5021449152" description="Ig-like domain-containing protein" evidence="7">
    <location>
        <begin position="22"/>
        <end position="400"/>
    </location>
</feature>
<feature type="signal peptide" evidence="7">
    <location>
        <begin position="1"/>
        <end position="21"/>
    </location>
</feature>
<dbReference type="STRING" id="62062.ENSHHUP00000066069"/>
<keyword evidence="6" id="KW-1133">Transmembrane helix</keyword>
<evidence type="ECO:0000256" key="3">
    <source>
        <dbReference type="ARBA" id="ARBA00023136"/>
    </source>
</evidence>
<accession>A0A4W5Q0V1</accession>
<evidence type="ECO:0000256" key="5">
    <source>
        <dbReference type="SAM" id="MobiDB-lite"/>
    </source>
</evidence>
<reference evidence="9" key="2">
    <citation type="submission" date="2025-08" db="UniProtKB">
        <authorList>
            <consortium name="Ensembl"/>
        </authorList>
    </citation>
    <scope>IDENTIFICATION</scope>
</reference>
<dbReference type="Proteomes" id="UP000314982">
    <property type="component" value="Unassembled WGS sequence"/>
</dbReference>
<sequence>MTKLTLIRLCFWLYLAQTVVSEEDVKVGGELVLKLDKSTVSGNITSILWKHGKNKVAEWDKDFGNLEIYGAFINRTTLDSTTGELRISGLKKTDSGVYSVEFNSKLLDKTYKLSVIEAVPKPTITSSCKPDKTSCTLTCEGDTTDAEPVTYSWNVGGRAWEVSDKQRNVFKSDTGKSTNSYKYICKMSNAVSGEVSEPVGEVFGPEAFPKPTITSSCNANKTSCTLTCEGDTTDAERVTYSWKVGEGAWEVIGKQLTISKSDTGKSTNSYKYMCKMKNSAGEGEVSEPFGEVFGPEPSNIGAVFGVVCLFVAALVSLIVWLVWKKIKGYPQDTWIDILRKYCGGMCAKGSAGVQPEQGVTVPLTANTKTGEDGADKAGEGHGNGAGGLPGGVNEDQKHGV</sequence>
<keyword evidence="4" id="KW-0325">Glycoprotein</keyword>
<dbReference type="InterPro" id="IPR015631">
    <property type="entry name" value="CD2/SLAM_rcpt"/>
</dbReference>
<evidence type="ECO:0000256" key="7">
    <source>
        <dbReference type="SAM" id="SignalP"/>
    </source>
</evidence>
<dbReference type="PANTHER" id="PTHR12080:SF125">
    <property type="entry name" value="CD48 ANTIGEN-LIKE"/>
    <property type="match status" value="1"/>
</dbReference>
<evidence type="ECO:0000259" key="8">
    <source>
        <dbReference type="PROSITE" id="PS50835"/>
    </source>
</evidence>
<feature type="domain" description="Ig-like" evidence="8">
    <location>
        <begin position="205"/>
        <end position="286"/>
    </location>
</feature>
<dbReference type="InterPro" id="IPR013783">
    <property type="entry name" value="Ig-like_fold"/>
</dbReference>
<proteinExistence type="predicted"/>
<keyword evidence="10" id="KW-1185">Reference proteome</keyword>
<dbReference type="PANTHER" id="PTHR12080">
    <property type="entry name" value="SIGNALING LYMPHOCYTIC ACTIVATION MOLECULE"/>
    <property type="match status" value="1"/>
</dbReference>
<dbReference type="InterPro" id="IPR036179">
    <property type="entry name" value="Ig-like_dom_sf"/>
</dbReference>
<feature type="domain" description="Ig-like" evidence="8">
    <location>
        <begin position="120"/>
        <end position="196"/>
    </location>
</feature>
<dbReference type="SUPFAM" id="SSF48726">
    <property type="entry name" value="Immunoglobulin"/>
    <property type="match status" value="1"/>
</dbReference>
<evidence type="ECO:0000256" key="1">
    <source>
        <dbReference type="ARBA" id="ARBA00004370"/>
    </source>
</evidence>
<evidence type="ECO:0000256" key="2">
    <source>
        <dbReference type="ARBA" id="ARBA00022729"/>
    </source>
</evidence>
<evidence type="ECO:0000313" key="10">
    <source>
        <dbReference type="Proteomes" id="UP000314982"/>
    </source>
</evidence>
<reference evidence="9" key="3">
    <citation type="submission" date="2025-09" db="UniProtKB">
        <authorList>
            <consortium name="Ensembl"/>
        </authorList>
    </citation>
    <scope>IDENTIFICATION</scope>
</reference>
<feature type="region of interest" description="Disordered" evidence="5">
    <location>
        <begin position="363"/>
        <end position="400"/>
    </location>
</feature>
<dbReference type="GO" id="GO:0016020">
    <property type="term" value="C:membrane"/>
    <property type="evidence" value="ECO:0007669"/>
    <property type="project" value="UniProtKB-SubCell"/>
</dbReference>
<dbReference type="Ensembl" id="ENSHHUT00000068301.1">
    <property type="protein sequence ID" value="ENSHHUP00000066069.1"/>
    <property type="gene ID" value="ENSHHUG00000038974.1"/>
</dbReference>
<evidence type="ECO:0000313" key="9">
    <source>
        <dbReference type="Ensembl" id="ENSHHUP00000066069.1"/>
    </source>
</evidence>
<dbReference type="InterPro" id="IPR007110">
    <property type="entry name" value="Ig-like_dom"/>
</dbReference>
<protein>
    <recommendedName>
        <fullName evidence="8">Ig-like domain-containing protein</fullName>
    </recommendedName>
</protein>
<evidence type="ECO:0000256" key="4">
    <source>
        <dbReference type="ARBA" id="ARBA00023180"/>
    </source>
</evidence>
<keyword evidence="2 7" id="KW-0732">Signal</keyword>
<dbReference type="GeneTree" id="ENSGT00610000086518"/>
<reference evidence="10" key="1">
    <citation type="submission" date="2018-06" db="EMBL/GenBank/DDBJ databases">
        <title>Genome assembly of Danube salmon.</title>
        <authorList>
            <person name="Macqueen D.J."/>
            <person name="Gundappa M.K."/>
        </authorList>
    </citation>
    <scope>NUCLEOTIDE SEQUENCE [LARGE SCALE GENOMIC DNA]</scope>
</reference>
<feature type="compositionally biased region" description="Gly residues" evidence="5">
    <location>
        <begin position="380"/>
        <end position="390"/>
    </location>
</feature>
<keyword evidence="3 6" id="KW-0472">Membrane</keyword>
<dbReference type="Gene3D" id="2.60.40.10">
    <property type="entry name" value="Immunoglobulins"/>
    <property type="match status" value="3"/>
</dbReference>
<name>A0A4W5Q0V1_9TELE</name>
<feature type="compositionally biased region" description="Basic and acidic residues" evidence="5">
    <location>
        <begin position="369"/>
        <end position="379"/>
    </location>
</feature>
<keyword evidence="6" id="KW-0812">Transmembrane</keyword>
<feature type="transmembrane region" description="Helical" evidence="6">
    <location>
        <begin position="300"/>
        <end position="323"/>
    </location>
</feature>
<evidence type="ECO:0000256" key="6">
    <source>
        <dbReference type="SAM" id="Phobius"/>
    </source>
</evidence>
<dbReference type="AlphaFoldDB" id="A0A4W5Q0V1"/>
<comment type="subcellular location">
    <subcellularLocation>
        <location evidence="1">Membrane</location>
    </subcellularLocation>
</comment>